<comment type="cofactor">
    <cofactor evidence="1">
        <name>Fe(2+)</name>
        <dbReference type="ChEBI" id="CHEBI:29033"/>
    </cofactor>
</comment>
<dbReference type="Pfam" id="PF05721">
    <property type="entry name" value="PhyH"/>
    <property type="match status" value="1"/>
</dbReference>
<dbReference type="Gene3D" id="2.60.120.620">
    <property type="entry name" value="q2cbj1_9rhob like domain"/>
    <property type="match status" value="1"/>
</dbReference>
<comment type="caution">
    <text evidence="2">The sequence shown here is derived from an EMBL/GenBank/DDBJ whole genome shotgun (WGS) entry which is preliminary data.</text>
</comment>
<sequence length="316" mass="36092">MQQQETDLYPSRQGKKETITHRHDPVVYPYHKPELESTLSPEQIARYINDGFLVLPDYMSDWVEALQYKIGQLKQIMSGREELITEPDSNALRTIFNPIEHNQLVKNFFSHPRILNIARRLLGSEVYAMQSRVNIKPPFTGRSFPWHSDFETWHVEDGMPRMRAVTAWIMLTDNHEKNGPLYVIPGSHKQFVCCEGSTKDNNFATSLKKQMLGVPLQHSMKELMGNKEITSVTGKAGTVVFHECNIMHGSPDNISADPRSILMCVYNSMENIAQKPFSDLQPRPHYLNSRHPAPLHPLNDDADTHHDINPAIAISS</sequence>
<proteinExistence type="predicted"/>
<keyword evidence="2" id="KW-0223">Dioxygenase</keyword>
<evidence type="ECO:0000313" key="3">
    <source>
        <dbReference type="Proteomes" id="UP000565262"/>
    </source>
</evidence>
<accession>A0A839INP7</accession>
<evidence type="ECO:0000313" key="2">
    <source>
        <dbReference type="EMBL" id="MBB1486314.1"/>
    </source>
</evidence>
<dbReference type="SUPFAM" id="SSF51197">
    <property type="entry name" value="Clavaminate synthase-like"/>
    <property type="match status" value="1"/>
</dbReference>
<keyword evidence="2" id="KW-0560">Oxidoreductase</keyword>
<dbReference type="EMBL" id="JACJFM010000006">
    <property type="protein sequence ID" value="MBB1486314.1"/>
    <property type="molecule type" value="Genomic_DNA"/>
</dbReference>
<dbReference type="PANTHER" id="PTHR20883">
    <property type="entry name" value="PHYTANOYL-COA DIOXYGENASE DOMAIN CONTAINING 1"/>
    <property type="match status" value="1"/>
</dbReference>
<dbReference type="GO" id="GO:0005506">
    <property type="term" value="F:iron ion binding"/>
    <property type="evidence" value="ECO:0007669"/>
    <property type="project" value="UniProtKB-ARBA"/>
</dbReference>
<protein>
    <submittedName>
        <fullName evidence="2">Phytanoyl-CoA dioxygenase family protein</fullName>
    </submittedName>
</protein>
<dbReference type="Proteomes" id="UP000565262">
    <property type="component" value="Unassembled WGS sequence"/>
</dbReference>
<dbReference type="GO" id="GO:0016706">
    <property type="term" value="F:2-oxoglutarate-dependent dioxygenase activity"/>
    <property type="evidence" value="ECO:0007669"/>
    <property type="project" value="UniProtKB-ARBA"/>
</dbReference>
<reference evidence="2 3" key="1">
    <citation type="submission" date="2020-08" db="EMBL/GenBank/DDBJ databases">
        <title>Oceanospirillum sp. nov. isolated from marine sediment.</title>
        <authorList>
            <person name="Ji X."/>
        </authorList>
    </citation>
    <scope>NUCLEOTIDE SEQUENCE [LARGE SCALE GENOMIC DNA]</scope>
    <source>
        <strain evidence="2 3">D5</strain>
    </source>
</reference>
<dbReference type="PANTHER" id="PTHR20883:SF48">
    <property type="entry name" value="ECTOINE DIOXYGENASE"/>
    <property type="match status" value="1"/>
</dbReference>
<name>A0A839INP7_9GAMM</name>
<evidence type="ECO:0000256" key="1">
    <source>
        <dbReference type="ARBA" id="ARBA00001954"/>
    </source>
</evidence>
<dbReference type="InterPro" id="IPR008775">
    <property type="entry name" value="Phytyl_CoA_dOase-like"/>
</dbReference>
<dbReference type="AlphaFoldDB" id="A0A839INP7"/>
<gene>
    <name evidence="2" type="ORF">H4O21_06810</name>
</gene>
<organism evidence="2 3">
    <name type="scientific">Oceanospirillum sediminis</name>
    <dbReference type="NCBI Taxonomy" id="2760088"/>
    <lineage>
        <taxon>Bacteria</taxon>
        <taxon>Pseudomonadati</taxon>
        <taxon>Pseudomonadota</taxon>
        <taxon>Gammaproteobacteria</taxon>
        <taxon>Oceanospirillales</taxon>
        <taxon>Oceanospirillaceae</taxon>
        <taxon>Oceanospirillum</taxon>
    </lineage>
</organism>
<keyword evidence="3" id="KW-1185">Reference proteome</keyword>
<dbReference type="RefSeq" id="WP_182808090.1">
    <property type="nucleotide sequence ID" value="NZ_JACJFM010000006.1"/>
</dbReference>